<dbReference type="PANTHER" id="PTHR38432:SF1">
    <property type="entry name" value="TELA-LIKE PROTEIN SAOUHSC_01408"/>
    <property type="match status" value="1"/>
</dbReference>
<comment type="similarity">
    <text evidence="1 2">Belongs to the TelA family.</text>
</comment>
<dbReference type="Pfam" id="PF05816">
    <property type="entry name" value="TelA"/>
    <property type="match status" value="1"/>
</dbReference>
<evidence type="ECO:0000256" key="1">
    <source>
        <dbReference type="ARBA" id="ARBA00005541"/>
    </source>
</evidence>
<gene>
    <name evidence="4" type="ORF">U1T56_10535</name>
</gene>
<organism evidence="4 5">
    <name type="scientific">Benzoatithermus flavus</name>
    <dbReference type="NCBI Taxonomy" id="3108223"/>
    <lineage>
        <taxon>Bacteria</taxon>
        <taxon>Pseudomonadati</taxon>
        <taxon>Pseudomonadota</taxon>
        <taxon>Alphaproteobacteria</taxon>
        <taxon>Geminicoccales</taxon>
        <taxon>Geminicoccaceae</taxon>
        <taxon>Benzoatithermus</taxon>
    </lineage>
</organism>
<dbReference type="InterPro" id="IPR008863">
    <property type="entry name" value="Toxic_anion-R_TelA"/>
</dbReference>
<dbReference type="EMBL" id="JBBLZC010000009">
    <property type="protein sequence ID" value="MEK0083589.1"/>
    <property type="molecule type" value="Genomic_DNA"/>
</dbReference>
<protein>
    <submittedName>
        <fullName evidence="4">Toxic anion resistance protein</fullName>
    </submittedName>
</protein>
<proteinExistence type="inferred from homology"/>
<name>A0ABU8XR80_9PROT</name>
<dbReference type="PIRSF" id="PIRSF026508">
    <property type="entry name" value="TelA"/>
    <property type="match status" value="1"/>
</dbReference>
<accession>A0ABU8XR80</accession>
<evidence type="ECO:0000256" key="3">
    <source>
        <dbReference type="SAM" id="Coils"/>
    </source>
</evidence>
<keyword evidence="3" id="KW-0175">Coiled coil</keyword>
<evidence type="ECO:0000256" key="2">
    <source>
        <dbReference type="PIRNR" id="PIRNR026508"/>
    </source>
</evidence>
<dbReference type="Proteomes" id="UP001375743">
    <property type="component" value="Unassembled WGS sequence"/>
</dbReference>
<evidence type="ECO:0000313" key="5">
    <source>
        <dbReference type="Proteomes" id="UP001375743"/>
    </source>
</evidence>
<keyword evidence="5" id="KW-1185">Reference proteome</keyword>
<reference evidence="4 5" key="1">
    <citation type="submission" date="2024-01" db="EMBL/GenBank/DDBJ databases">
        <title>Multi-omics insights into the function and evolution of sodium benzoate biodegradation pathways in Benzoatithermus flavus gen. nov., sp. nov. from hot spring.</title>
        <authorList>
            <person name="Hu C.-J."/>
            <person name="Li W.-J."/>
        </authorList>
    </citation>
    <scope>NUCLEOTIDE SEQUENCE [LARGE SCALE GENOMIC DNA]</scope>
    <source>
        <strain evidence="4 5">SYSU G07066</strain>
    </source>
</reference>
<evidence type="ECO:0000313" key="4">
    <source>
        <dbReference type="EMBL" id="MEK0083589.1"/>
    </source>
</evidence>
<dbReference type="PANTHER" id="PTHR38432">
    <property type="entry name" value="TELA-LIKE PROTEIN SAOUHSC_01408"/>
    <property type="match status" value="1"/>
</dbReference>
<comment type="caution">
    <text evidence="4">The sequence shown here is derived from an EMBL/GenBank/DDBJ whole genome shotgun (WGS) entry which is preliminary data.</text>
</comment>
<feature type="coiled-coil region" evidence="3">
    <location>
        <begin position="132"/>
        <end position="159"/>
    </location>
</feature>
<feature type="coiled-coil region" evidence="3">
    <location>
        <begin position="352"/>
        <end position="379"/>
    </location>
</feature>
<sequence length="391" mass="43464">MTQESAPATGAPATATAAPASPLDARMAALNQELVADLQIELDGSIEQRIDRALQELDINDTNSILFFGSKAQQQLSTISDSMLENVRTKDIGPAGDALNRMVSRLRELEIKVEPGEKPGLLARLFGAKNQIQEYLDRYDEVRTQVDRITDELEQHKTKMLTDIVRLDKLYEANLDYFRTLEVYIAAGRAKLKELDEKTIPQLARQVEGSDDVIAAQKLRDLRAARDDLERRVHDLLLTRQVTMQALPSIRLVQENDKSLVNKINSTIANTVPLWRQQLAQAVTIHRMGQAADAVKAASDLTNELLQRNAENLQQANAVVRKEIERGVFDIETVKAANAKLVATINESLQIADEGKRRRAEAERQLQECEAELRKTLAAASARATGTTARG</sequence>
<dbReference type="RefSeq" id="WP_418159440.1">
    <property type="nucleotide sequence ID" value="NZ_JBBLZC010000009.1"/>
</dbReference>